<protein>
    <submittedName>
        <fullName evidence="2">Uncharacterized protein</fullName>
    </submittedName>
</protein>
<keyword evidence="3" id="KW-1185">Reference proteome</keyword>
<proteinExistence type="predicted"/>
<evidence type="ECO:0000313" key="2">
    <source>
        <dbReference type="EMBL" id="RPD56273.1"/>
    </source>
</evidence>
<reference evidence="2" key="1">
    <citation type="journal article" date="2018" name="Genome Biol. Evol.">
        <title>Genomics and development of Lentinus tigrinus, a white-rot wood-decaying mushroom with dimorphic fruiting bodies.</title>
        <authorList>
            <person name="Wu B."/>
            <person name="Xu Z."/>
            <person name="Knudson A."/>
            <person name="Carlson A."/>
            <person name="Chen N."/>
            <person name="Kovaka S."/>
            <person name="LaButti K."/>
            <person name="Lipzen A."/>
            <person name="Pennachio C."/>
            <person name="Riley R."/>
            <person name="Schakwitz W."/>
            <person name="Umezawa K."/>
            <person name="Ohm R.A."/>
            <person name="Grigoriev I.V."/>
            <person name="Nagy L.G."/>
            <person name="Gibbons J."/>
            <person name="Hibbett D."/>
        </authorList>
    </citation>
    <scope>NUCLEOTIDE SEQUENCE [LARGE SCALE GENOMIC DNA]</scope>
    <source>
        <strain evidence="2">ALCF2SS1-6</strain>
    </source>
</reference>
<dbReference type="STRING" id="1328759.A0A5C2RYX2"/>
<name>A0A5C2RYX2_9APHY</name>
<evidence type="ECO:0000256" key="1">
    <source>
        <dbReference type="SAM" id="MobiDB-lite"/>
    </source>
</evidence>
<dbReference type="AlphaFoldDB" id="A0A5C2RYX2"/>
<evidence type="ECO:0000313" key="3">
    <source>
        <dbReference type="Proteomes" id="UP000313359"/>
    </source>
</evidence>
<dbReference type="EMBL" id="ML122289">
    <property type="protein sequence ID" value="RPD56273.1"/>
    <property type="molecule type" value="Genomic_DNA"/>
</dbReference>
<feature type="region of interest" description="Disordered" evidence="1">
    <location>
        <begin position="113"/>
        <end position="132"/>
    </location>
</feature>
<accession>A0A5C2RYX2</accession>
<sequence length="179" mass="20847">MRAMPTWGRDKIRRFWHDASTRKKLAARDYEAYLIVIMPVIDGLLPLDDNQTIQDMLFELANWHALAKLRMHHDVTLENMEHATKHMYEAIKTFASTTCQQHEAMELPSEMEVRTRRAKRKNPDDPSDTGRRMVEYNVINTFKFHSLGDHTEYIRRSGPTDNTTTQIVSPSANAANLKY</sequence>
<gene>
    <name evidence="2" type="ORF">L227DRAFT_508714</name>
</gene>
<dbReference type="OrthoDB" id="3269417at2759"/>
<organism evidence="2 3">
    <name type="scientific">Lentinus tigrinus ALCF2SS1-6</name>
    <dbReference type="NCBI Taxonomy" id="1328759"/>
    <lineage>
        <taxon>Eukaryota</taxon>
        <taxon>Fungi</taxon>
        <taxon>Dikarya</taxon>
        <taxon>Basidiomycota</taxon>
        <taxon>Agaricomycotina</taxon>
        <taxon>Agaricomycetes</taxon>
        <taxon>Polyporales</taxon>
        <taxon>Polyporaceae</taxon>
        <taxon>Lentinus</taxon>
    </lineage>
</organism>
<dbReference type="Proteomes" id="UP000313359">
    <property type="component" value="Unassembled WGS sequence"/>
</dbReference>